<dbReference type="InterPro" id="IPR028976">
    <property type="entry name" value="CheC-like_sf"/>
</dbReference>
<dbReference type="Gene3D" id="2.30.330.10">
    <property type="entry name" value="SpoA-like"/>
    <property type="match status" value="1"/>
</dbReference>
<dbReference type="EMBL" id="RWKW01000047">
    <property type="protein sequence ID" value="RST85863.1"/>
    <property type="molecule type" value="Genomic_DNA"/>
</dbReference>
<keyword evidence="12" id="KW-0966">Cell projection</keyword>
<dbReference type="Gene3D" id="3.40.1550.10">
    <property type="entry name" value="CheC-like"/>
    <property type="match status" value="1"/>
</dbReference>
<organism evidence="12 13">
    <name type="scientific">Aquibium carbonis</name>
    <dbReference type="NCBI Taxonomy" id="2495581"/>
    <lineage>
        <taxon>Bacteria</taxon>
        <taxon>Pseudomonadati</taxon>
        <taxon>Pseudomonadota</taxon>
        <taxon>Alphaproteobacteria</taxon>
        <taxon>Hyphomicrobiales</taxon>
        <taxon>Phyllobacteriaceae</taxon>
        <taxon>Aquibium</taxon>
    </lineage>
</organism>
<proteinExistence type="inferred from homology"/>
<dbReference type="GO" id="GO:0071978">
    <property type="term" value="P:bacterial-type flagellum-dependent swarming motility"/>
    <property type="evidence" value="ECO:0007669"/>
    <property type="project" value="TreeGrafter"/>
</dbReference>
<protein>
    <recommendedName>
        <fullName evidence="4">Flagellar motor switch protein FliM</fullName>
    </recommendedName>
</protein>
<feature type="domain" description="Flagellar motor switch protein FliN-like C-terminal" evidence="11">
    <location>
        <begin position="231"/>
        <end position="301"/>
    </location>
</feature>
<dbReference type="PANTHER" id="PTHR30034:SF6">
    <property type="entry name" value="YOP PROTEINS TRANSLOCATION PROTEIN Q"/>
    <property type="match status" value="1"/>
</dbReference>
<comment type="caution">
    <text evidence="12">The sequence shown here is derived from an EMBL/GenBank/DDBJ whole genome shotgun (WGS) entry which is preliminary data.</text>
</comment>
<keyword evidence="6" id="KW-0145">Chemotaxis</keyword>
<comment type="subcellular location">
    <subcellularLocation>
        <location evidence="1">Bacterial flagellum basal body</location>
    </subcellularLocation>
    <subcellularLocation>
        <location evidence="2">Cell membrane</location>
        <topology evidence="2">Peripheral membrane protein</topology>
    </subcellularLocation>
</comment>
<dbReference type="GO" id="GO:0050918">
    <property type="term" value="P:positive chemotaxis"/>
    <property type="evidence" value="ECO:0007669"/>
    <property type="project" value="TreeGrafter"/>
</dbReference>
<keyword evidence="12" id="KW-0282">Flagellum</keyword>
<evidence type="ECO:0000256" key="4">
    <source>
        <dbReference type="ARBA" id="ARBA00021898"/>
    </source>
</evidence>
<dbReference type="SUPFAM" id="SSF101801">
    <property type="entry name" value="Surface presentation of antigens (SPOA)"/>
    <property type="match status" value="1"/>
</dbReference>
<evidence type="ECO:0000256" key="1">
    <source>
        <dbReference type="ARBA" id="ARBA00004117"/>
    </source>
</evidence>
<dbReference type="InterPro" id="IPR036429">
    <property type="entry name" value="SpoA-like_sf"/>
</dbReference>
<dbReference type="OrthoDB" id="8273530at2"/>
<evidence type="ECO:0000256" key="2">
    <source>
        <dbReference type="ARBA" id="ARBA00004202"/>
    </source>
</evidence>
<dbReference type="RefSeq" id="WP_126700468.1">
    <property type="nucleotide sequence ID" value="NZ_RWKW01000047.1"/>
</dbReference>
<keyword evidence="9" id="KW-0975">Bacterial flagellum</keyword>
<evidence type="ECO:0000313" key="13">
    <source>
        <dbReference type="Proteomes" id="UP000278398"/>
    </source>
</evidence>
<dbReference type="InterPro" id="IPR001543">
    <property type="entry name" value="FliN-like_C"/>
</dbReference>
<gene>
    <name evidence="12" type="ORF">EJC49_13535</name>
</gene>
<dbReference type="Pfam" id="PF01052">
    <property type="entry name" value="FliMN_C"/>
    <property type="match status" value="1"/>
</dbReference>
<sequence>MQEAAINPSPSSGASSIIERLIGATGEPEVVVKAGRTIAERILKPLRASLEDAASEAVPVEIEDVAVERTTELLVGAGQHDALTVGASQTSPDAFSIRLEAKAIAVLVNALFGAEAEVAAGGIERDLSPVEVEVANLVCRLLAVAYNGFNGPAQRIKLPLPAVASGDGLKEFAVRDGPGLRIDFAVGAEAERGRISVFMPQRIVLQRGGEDASDPAQAEAQSAEWAAKFNEEVMRARVTLQATLSVGRMTLGQVAAFRRGQVIELSRTAPTETRLSARNKQLFVCEFGRLDENYTVRIKTPVAESQDIIDGLVSP</sequence>
<dbReference type="AlphaFoldDB" id="A0A3R9Y7H7"/>
<comment type="function">
    <text evidence="10">FliM is one of three proteins (FliG, FliN, FliM) that forms the rotor-mounted switch complex (C ring), located at the base of the basal body. This complex interacts with the CheY and CheZ chemotaxis proteins, in addition to contacting components of the motor that determine the direction of flagellar rotation.</text>
</comment>
<evidence type="ECO:0000256" key="6">
    <source>
        <dbReference type="ARBA" id="ARBA00022500"/>
    </source>
</evidence>
<evidence type="ECO:0000256" key="3">
    <source>
        <dbReference type="ARBA" id="ARBA00011049"/>
    </source>
</evidence>
<keyword evidence="12" id="KW-0969">Cilium</keyword>
<dbReference type="GO" id="GO:0005886">
    <property type="term" value="C:plasma membrane"/>
    <property type="evidence" value="ECO:0007669"/>
    <property type="project" value="UniProtKB-SubCell"/>
</dbReference>
<evidence type="ECO:0000256" key="5">
    <source>
        <dbReference type="ARBA" id="ARBA00022475"/>
    </source>
</evidence>
<evidence type="ECO:0000256" key="8">
    <source>
        <dbReference type="ARBA" id="ARBA00023136"/>
    </source>
</evidence>
<evidence type="ECO:0000256" key="7">
    <source>
        <dbReference type="ARBA" id="ARBA00022779"/>
    </source>
</evidence>
<keyword evidence="8" id="KW-0472">Membrane</keyword>
<dbReference type="Proteomes" id="UP000278398">
    <property type="component" value="Unassembled WGS sequence"/>
</dbReference>
<evidence type="ECO:0000256" key="9">
    <source>
        <dbReference type="ARBA" id="ARBA00023143"/>
    </source>
</evidence>
<name>A0A3R9Y7H7_9HYPH</name>
<accession>A0A3R9Y7H7</accession>
<reference evidence="12 13" key="1">
    <citation type="submission" date="2018-12" db="EMBL/GenBank/DDBJ databases">
        <title>Mesorhizobium carbonis sp. nov., isolated from coal mine water.</title>
        <authorList>
            <person name="Xin W."/>
            <person name="Xu Z."/>
            <person name="Xiang F."/>
            <person name="Zhang J."/>
            <person name="Xi L."/>
            <person name="Liu J."/>
        </authorList>
    </citation>
    <scope>NUCLEOTIDE SEQUENCE [LARGE SCALE GENOMIC DNA]</scope>
    <source>
        <strain evidence="12 13">B2.3</strain>
    </source>
</reference>
<keyword evidence="7" id="KW-0283">Flagellar rotation</keyword>
<keyword evidence="5" id="KW-1003">Cell membrane</keyword>
<dbReference type="PANTHER" id="PTHR30034">
    <property type="entry name" value="FLAGELLAR MOTOR SWITCH PROTEIN FLIM"/>
    <property type="match status" value="1"/>
</dbReference>
<evidence type="ECO:0000313" key="12">
    <source>
        <dbReference type="EMBL" id="RST85863.1"/>
    </source>
</evidence>
<evidence type="ECO:0000256" key="10">
    <source>
        <dbReference type="ARBA" id="ARBA00025044"/>
    </source>
</evidence>
<keyword evidence="13" id="KW-1185">Reference proteome</keyword>
<dbReference type="GO" id="GO:0009425">
    <property type="term" value="C:bacterial-type flagellum basal body"/>
    <property type="evidence" value="ECO:0007669"/>
    <property type="project" value="UniProtKB-SubCell"/>
</dbReference>
<evidence type="ECO:0000259" key="11">
    <source>
        <dbReference type="Pfam" id="PF01052"/>
    </source>
</evidence>
<comment type="similarity">
    <text evidence="3">Belongs to the FliM family.</text>
</comment>